<dbReference type="Proteomes" id="UP000823637">
    <property type="component" value="Unassembled WGS sequence"/>
</dbReference>
<name>A0A9D9H9I6_9BACT</name>
<keyword evidence="1 3" id="KW-0808">Transferase</keyword>
<protein>
    <submittedName>
        <fullName evidence="3">4'-phosphopantetheinyl transferase superfamily protein</fullName>
    </submittedName>
</protein>
<dbReference type="Gene3D" id="3.90.470.20">
    <property type="entry name" value="4'-phosphopantetheinyl transferase domain"/>
    <property type="match status" value="1"/>
</dbReference>
<evidence type="ECO:0000313" key="3">
    <source>
        <dbReference type="EMBL" id="MBO8446130.1"/>
    </source>
</evidence>
<reference evidence="3" key="2">
    <citation type="journal article" date="2021" name="PeerJ">
        <title>Extensive microbial diversity within the chicken gut microbiome revealed by metagenomics and culture.</title>
        <authorList>
            <person name="Gilroy R."/>
            <person name="Ravi A."/>
            <person name="Getino M."/>
            <person name="Pursley I."/>
            <person name="Horton D.L."/>
            <person name="Alikhan N.F."/>
            <person name="Baker D."/>
            <person name="Gharbi K."/>
            <person name="Hall N."/>
            <person name="Watson M."/>
            <person name="Adriaenssens E.M."/>
            <person name="Foster-Nyarko E."/>
            <person name="Jarju S."/>
            <person name="Secka A."/>
            <person name="Antonio M."/>
            <person name="Oren A."/>
            <person name="Chaudhuri R.R."/>
            <person name="La Ragione R."/>
            <person name="Hildebrand F."/>
            <person name="Pallen M.J."/>
        </authorList>
    </citation>
    <scope>NUCLEOTIDE SEQUENCE</scope>
    <source>
        <strain evidence="3">D3-1215</strain>
    </source>
</reference>
<dbReference type="EMBL" id="JADIMR010000001">
    <property type="protein sequence ID" value="MBO8446130.1"/>
    <property type="molecule type" value="Genomic_DNA"/>
</dbReference>
<feature type="domain" description="4'-phosphopantetheinyl transferase" evidence="2">
    <location>
        <begin position="86"/>
        <end position="164"/>
    </location>
</feature>
<dbReference type="InterPro" id="IPR008278">
    <property type="entry name" value="4-PPantetheinyl_Trfase_dom"/>
</dbReference>
<accession>A0A9D9H9I6</accession>
<proteinExistence type="predicted"/>
<sequence length="190" mass="21579">MEINPRILLLNDVEVRICRMPSQGRQRDNERLYAQGLIDGIFNCHVKILHEQSGKPYLEGFPDEISISHTKGFVAVARNLQNPSVPVGVDIEYVSDRVLRVLEKFLTENETALVEKKPWLPYRDFCLVAWCAKEAAYKKCGVQGVDFKEHFRIREISSASVELAVSHPDIVESTICFRYLVTPGYVLVAG</sequence>
<dbReference type="SUPFAM" id="SSF56214">
    <property type="entry name" value="4'-phosphopantetheinyl transferase"/>
    <property type="match status" value="2"/>
</dbReference>
<organism evidence="3 4">
    <name type="scientific">Candidatus Enterocola intestinipullorum</name>
    <dbReference type="NCBI Taxonomy" id="2840783"/>
    <lineage>
        <taxon>Bacteria</taxon>
        <taxon>Pseudomonadati</taxon>
        <taxon>Bacteroidota</taxon>
        <taxon>Bacteroidia</taxon>
        <taxon>Bacteroidales</taxon>
        <taxon>Candidatus Enterocola</taxon>
    </lineage>
</organism>
<reference evidence="3" key="1">
    <citation type="submission" date="2020-10" db="EMBL/GenBank/DDBJ databases">
        <authorList>
            <person name="Gilroy R."/>
        </authorList>
    </citation>
    <scope>NUCLEOTIDE SEQUENCE</scope>
    <source>
        <strain evidence="3">D3-1215</strain>
    </source>
</reference>
<dbReference type="AlphaFoldDB" id="A0A9D9H9I6"/>
<gene>
    <name evidence="3" type="ORF">IAC32_00055</name>
</gene>
<dbReference type="GO" id="GO:0008897">
    <property type="term" value="F:holo-[acyl-carrier-protein] synthase activity"/>
    <property type="evidence" value="ECO:0007669"/>
    <property type="project" value="InterPro"/>
</dbReference>
<evidence type="ECO:0000313" key="4">
    <source>
        <dbReference type="Proteomes" id="UP000823637"/>
    </source>
</evidence>
<dbReference type="Pfam" id="PF01648">
    <property type="entry name" value="ACPS"/>
    <property type="match status" value="1"/>
</dbReference>
<dbReference type="InterPro" id="IPR037143">
    <property type="entry name" value="4-PPantetheinyl_Trfase_dom_sf"/>
</dbReference>
<evidence type="ECO:0000259" key="2">
    <source>
        <dbReference type="Pfam" id="PF01648"/>
    </source>
</evidence>
<dbReference type="GO" id="GO:0000287">
    <property type="term" value="F:magnesium ion binding"/>
    <property type="evidence" value="ECO:0007669"/>
    <property type="project" value="InterPro"/>
</dbReference>
<comment type="caution">
    <text evidence="3">The sequence shown here is derived from an EMBL/GenBank/DDBJ whole genome shotgun (WGS) entry which is preliminary data.</text>
</comment>
<evidence type="ECO:0000256" key="1">
    <source>
        <dbReference type="ARBA" id="ARBA00022679"/>
    </source>
</evidence>